<dbReference type="InterPro" id="IPR009057">
    <property type="entry name" value="Homeodomain-like_sf"/>
</dbReference>
<reference evidence="4" key="1">
    <citation type="submission" date="2023-06" db="EMBL/GenBank/DDBJ databases">
        <title>SYSU T00b26.</title>
        <authorList>
            <person name="Gao L."/>
            <person name="Fang B.-Z."/>
            <person name="Li W.-J."/>
        </authorList>
    </citation>
    <scope>NUCLEOTIDE SEQUENCE</scope>
    <source>
        <strain evidence="4">SYSU T00b26</strain>
    </source>
</reference>
<dbReference type="InterPro" id="IPR001647">
    <property type="entry name" value="HTH_TetR"/>
</dbReference>
<dbReference type="SUPFAM" id="SSF46689">
    <property type="entry name" value="Homeodomain-like"/>
    <property type="match status" value="1"/>
</dbReference>
<evidence type="ECO:0000256" key="2">
    <source>
        <dbReference type="PROSITE-ProRule" id="PRU00335"/>
    </source>
</evidence>
<protein>
    <submittedName>
        <fullName evidence="4">TetR/AcrR family transcriptional regulator</fullName>
    </submittedName>
</protein>
<dbReference type="PRINTS" id="PR00455">
    <property type="entry name" value="HTHTETR"/>
</dbReference>
<name>A0ABT8G2R7_9MICO</name>
<evidence type="ECO:0000313" key="4">
    <source>
        <dbReference type="EMBL" id="MDN4473430.1"/>
    </source>
</evidence>
<dbReference type="EMBL" id="JAUHPV010000006">
    <property type="protein sequence ID" value="MDN4473430.1"/>
    <property type="molecule type" value="Genomic_DNA"/>
</dbReference>
<dbReference type="PANTHER" id="PTHR30055:SF226">
    <property type="entry name" value="HTH-TYPE TRANSCRIPTIONAL REGULATOR PKSA"/>
    <property type="match status" value="1"/>
</dbReference>
<evidence type="ECO:0000256" key="1">
    <source>
        <dbReference type="ARBA" id="ARBA00023125"/>
    </source>
</evidence>
<gene>
    <name evidence="4" type="ORF">QQX04_10550</name>
</gene>
<accession>A0ABT8G2R7</accession>
<dbReference type="PANTHER" id="PTHR30055">
    <property type="entry name" value="HTH-TYPE TRANSCRIPTIONAL REGULATOR RUTR"/>
    <property type="match status" value="1"/>
</dbReference>
<dbReference type="Gene3D" id="1.10.357.10">
    <property type="entry name" value="Tetracycline Repressor, domain 2"/>
    <property type="match status" value="1"/>
</dbReference>
<dbReference type="RefSeq" id="WP_301128970.1">
    <property type="nucleotide sequence ID" value="NZ_JAUHPV010000006.1"/>
</dbReference>
<proteinExistence type="predicted"/>
<organism evidence="4 5">
    <name type="scientific">Demequina zhanjiangensis</name>
    <dbReference type="NCBI Taxonomy" id="3051659"/>
    <lineage>
        <taxon>Bacteria</taxon>
        <taxon>Bacillati</taxon>
        <taxon>Actinomycetota</taxon>
        <taxon>Actinomycetes</taxon>
        <taxon>Micrococcales</taxon>
        <taxon>Demequinaceae</taxon>
        <taxon>Demequina</taxon>
    </lineage>
</organism>
<evidence type="ECO:0000313" key="5">
    <source>
        <dbReference type="Proteomes" id="UP001172738"/>
    </source>
</evidence>
<keyword evidence="5" id="KW-1185">Reference proteome</keyword>
<comment type="caution">
    <text evidence="4">The sequence shown here is derived from an EMBL/GenBank/DDBJ whole genome shotgun (WGS) entry which is preliminary data.</text>
</comment>
<keyword evidence="1 2" id="KW-0238">DNA-binding</keyword>
<sequence length="203" mass="22255">MARSDRRPRTRLDPDSRRAALLDAAAQAFAARPYDQVTLASIAQAAGASTPLLYRYFPSKEELYAAVVRLALEDLAQRQRAALQALPDGVPARDRLRATTLVYLDHIADHPDAWAMPLRQPGLEPAAAVALRIDARTADVAHLSDLLAPSAHARHDYALWGYFGFLDAACLRWVEKGYPEDERWSLLDSALGALEGALGDWAA</sequence>
<dbReference type="InterPro" id="IPR050109">
    <property type="entry name" value="HTH-type_TetR-like_transc_reg"/>
</dbReference>
<dbReference type="Proteomes" id="UP001172738">
    <property type="component" value="Unassembled WGS sequence"/>
</dbReference>
<feature type="DNA-binding region" description="H-T-H motif" evidence="2">
    <location>
        <begin position="38"/>
        <end position="57"/>
    </location>
</feature>
<feature type="domain" description="HTH tetR-type" evidence="3">
    <location>
        <begin position="15"/>
        <end position="75"/>
    </location>
</feature>
<dbReference type="Pfam" id="PF00440">
    <property type="entry name" value="TetR_N"/>
    <property type="match status" value="1"/>
</dbReference>
<dbReference type="PROSITE" id="PS50977">
    <property type="entry name" value="HTH_TETR_2"/>
    <property type="match status" value="1"/>
</dbReference>
<evidence type="ECO:0000259" key="3">
    <source>
        <dbReference type="PROSITE" id="PS50977"/>
    </source>
</evidence>